<sequence>MTRFYCVADLHGRSDRLRVLEAALNRHQPDALILAGDVLGFRSAARHNTYFSNLGLPVFCVLGNTDHPWADRYLPVGSRMRILRDERIRFQDVDIVGISGTVPLPFHSRIGIRETGRVQRLMGKIDRNTVLVCHPPPHGVCDKVMGRFSAGSKAVARIVRQCRPAVVICGHIHEAAGSNLLDATRVINCAMGPKHQGWLVDTAPNQPLRILPVSVES</sequence>
<dbReference type="InterPro" id="IPR051693">
    <property type="entry name" value="UPF0046_metallophosphoest"/>
</dbReference>
<dbReference type="PANTHER" id="PTHR12905">
    <property type="entry name" value="METALLOPHOSPHOESTERASE"/>
    <property type="match status" value="1"/>
</dbReference>
<accession>A0A7C4RTY8</accession>
<evidence type="ECO:0000313" key="2">
    <source>
        <dbReference type="EMBL" id="HGU34106.1"/>
    </source>
</evidence>
<dbReference type="InterPro" id="IPR029052">
    <property type="entry name" value="Metallo-depent_PP-like"/>
</dbReference>
<dbReference type="SUPFAM" id="SSF56300">
    <property type="entry name" value="Metallo-dependent phosphatases"/>
    <property type="match status" value="1"/>
</dbReference>
<dbReference type="Pfam" id="PF00149">
    <property type="entry name" value="Metallophos"/>
    <property type="match status" value="1"/>
</dbReference>
<feature type="domain" description="Calcineurin-like phosphoesterase" evidence="1">
    <location>
        <begin position="3"/>
        <end position="174"/>
    </location>
</feature>
<comment type="caution">
    <text evidence="2">The sequence shown here is derived from an EMBL/GenBank/DDBJ whole genome shotgun (WGS) entry which is preliminary data.</text>
</comment>
<reference evidence="2" key="1">
    <citation type="journal article" date="2020" name="mSystems">
        <title>Genome- and Community-Level Interaction Insights into Carbon Utilization and Element Cycling Functions of Hydrothermarchaeota in Hydrothermal Sediment.</title>
        <authorList>
            <person name="Zhou Z."/>
            <person name="Liu Y."/>
            <person name="Xu W."/>
            <person name="Pan J."/>
            <person name="Luo Z.H."/>
            <person name="Li M."/>
        </authorList>
    </citation>
    <scope>NUCLEOTIDE SEQUENCE [LARGE SCALE GENOMIC DNA]</scope>
    <source>
        <strain evidence="2">SpSt-477</strain>
    </source>
</reference>
<dbReference type="InterPro" id="IPR004843">
    <property type="entry name" value="Calcineurin-like_PHP"/>
</dbReference>
<gene>
    <name evidence="2" type="ORF">ENS29_14865</name>
</gene>
<proteinExistence type="predicted"/>
<evidence type="ECO:0000259" key="1">
    <source>
        <dbReference type="Pfam" id="PF00149"/>
    </source>
</evidence>
<dbReference type="AlphaFoldDB" id="A0A7C4RTY8"/>
<dbReference type="GO" id="GO:0042545">
    <property type="term" value="P:cell wall modification"/>
    <property type="evidence" value="ECO:0007669"/>
    <property type="project" value="TreeGrafter"/>
</dbReference>
<name>A0A7C4RTY8_9BACT</name>
<dbReference type="EMBL" id="DSUH01000341">
    <property type="protein sequence ID" value="HGU34106.1"/>
    <property type="molecule type" value="Genomic_DNA"/>
</dbReference>
<dbReference type="Gene3D" id="3.60.21.10">
    <property type="match status" value="1"/>
</dbReference>
<dbReference type="GO" id="GO:0016787">
    <property type="term" value="F:hydrolase activity"/>
    <property type="evidence" value="ECO:0007669"/>
    <property type="project" value="InterPro"/>
</dbReference>
<organism evidence="2">
    <name type="scientific">Desulfatirhabdium butyrativorans</name>
    <dbReference type="NCBI Taxonomy" id="340467"/>
    <lineage>
        <taxon>Bacteria</taxon>
        <taxon>Pseudomonadati</taxon>
        <taxon>Thermodesulfobacteriota</taxon>
        <taxon>Desulfobacteria</taxon>
        <taxon>Desulfobacterales</taxon>
        <taxon>Desulfatirhabdiaceae</taxon>
        <taxon>Desulfatirhabdium</taxon>
    </lineage>
</organism>
<dbReference type="PANTHER" id="PTHR12905:SF0">
    <property type="entry name" value="CALCINEURIN-LIKE PHOSPHOESTERASE DOMAIN-CONTAINING PROTEIN"/>
    <property type="match status" value="1"/>
</dbReference>
<protein>
    <recommendedName>
        <fullName evidence="1">Calcineurin-like phosphoesterase domain-containing protein</fullName>
    </recommendedName>
</protein>